<dbReference type="AlphaFoldDB" id="A0A8S1B9N2"/>
<name>A0A8S1B9N2_ARCPL</name>
<evidence type="ECO:0000313" key="1">
    <source>
        <dbReference type="EMBL" id="CAB3256211.1"/>
    </source>
</evidence>
<dbReference type="OrthoDB" id="9944568at2759"/>
<sequence>MSSNIIINDKYANDLKLNSFSAITDKSLAPINGRYRSKSLSSDKLNKTNADRAAILEDIEDHHVSDKSETPGCLVGHRITDEQEQNTINK</sequence>
<dbReference type="Proteomes" id="UP000494106">
    <property type="component" value="Unassembled WGS sequence"/>
</dbReference>
<organism evidence="1 2">
    <name type="scientific">Arctia plantaginis</name>
    <name type="common">Wood tiger moth</name>
    <name type="synonym">Phalaena plantaginis</name>
    <dbReference type="NCBI Taxonomy" id="874455"/>
    <lineage>
        <taxon>Eukaryota</taxon>
        <taxon>Metazoa</taxon>
        <taxon>Ecdysozoa</taxon>
        <taxon>Arthropoda</taxon>
        <taxon>Hexapoda</taxon>
        <taxon>Insecta</taxon>
        <taxon>Pterygota</taxon>
        <taxon>Neoptera</taxon>
        <taxon>Endopterygota</taxon>
        <taxon>Lepidoptera</taxon>
        <taxon>Glossata</taxon>
        <taxon>Ditrysia</taxon>
        <taxon>Noctuoidea</taxon>
        <taxon>Erebidae</taxon>
        <taxon>Arctiinae</taxon>
        <taxon>Arctia</taxon>
    </lineage>
</organism>
<proteinExistence type="predicted"/>
<evidence type="ECO:0000313" key="2">
    <source>
        <dbReference type="Proteomes" id="UP000494106"/>
    </source>
</evidence>
<protein>
    <submittedName>
        <fullName evidence="1">Uncharacterized protein</fullName>
    </submittedName>
</protein>
<dbReference type="EMBL" id="CADEBC010000586">
    <property type="protein sequence ID" value="CAB3256211.1"/>
    <property type="molecule type" value="Genomic_DNA"/>
</dbReference>
<accession>A0A8S1B9N2</accession>
<reference evidence="1 2" key="1">
    <citation type="submission" date="2020-04" db="EMBL/GenBank/DDBJ databases">
        <authorList>
            <person name="Wallbank WR R."/>
            <person name="Pardo Diaz C."/>
            <person name="Kozak K."/>
            <person name="Martin S."/>
            <person name="Jiggins C."/>
            <person name="Moest M."/>
            <person name="Warren A I."/>
            <person name="Byers J.R.P. K."/>
            <person name="Montejo-Kovacevich G."/>
            <person name="Yen C E."/>
        </authorList>
    </citation>
    <scope>NUCLEOTIDE SEQUENCE [LARGE SCALE GENOMIC DNA]</scope>
</reference>
<comment type="caution">
    <text evidence="1">The sequence shown here is derived from an EMBL/GenBank/DDBJ whole genome shotgun (WGS) entry which is preliminary data.</text>
</comment>
<gene>
    <name evidence="1" type="ORF">APLA_LOCUS15242</name>
</gene>
<keyword evidence="2" id="KW-1185">Reference proteome</keyword>